<dbReference type="PANTHER" id="PTHR48071">
    <property type="entry name" value="SRCR DOMAIN-CONTAINING PROTEIN"/>
    <property type="match status" value="1"/>
</dbReference>
<feature type="disulfide bond" evidence="1">
    <location>
        <begin position="39"/>
        <end position="49"/>
    </location>
</feature>
<dbReference type="PANTHER" id="PTHR48071:SF18">
    <property type="entry name" value="DELETED IN MALIGNANT BRAIN TUMORS 1 PROTEIN-RELATED"/>
    <property type="match status" value="1"/>
</dbReference>
<dbReference type="Pfam" id="PF00530">
    <property type="entry name" value="SRCR"/>
    <property type="match status" value="1"/>
</dbReference>
<dbReference type="EMBL" id="JH817223">
    <property type="protein sequence ID" value="EKC32890.1"/>
    <property type="molecule type" value="Genomic_DNA"/>
</dbReference>
<dbReference type="SUPFAM" id="SSF56487">
    <property type="entry name" value="SRCR-like"/>
    <property type="match status" value="1"/>
</dbReference>
<dbReference type="PROSITE" id="PS50287">
    <property type="entry name" value="SRCR_2"/>
    <property type="match status" value="1"/>
</dbReference>
<comment type="caution">
    <text evidence="1">Lacks conserved residue(s) required for the propagation of feature annotation.</text>
</comment>
<gene>
    <name evidence="2" type="ORF">CGI_10024452</name>
</gene>
<dbReference type="InParanoid" id="K1QV95"/>
<sequence>MWDDTDADVLCRQMGFPSGIAILMPRDPVFNRFVFNVNCLGNETDIQSCPAFDYDVSGMCSMYEDAGVVCSGMKSGKAKCI</sequence>
<dbReference type="AlphaFoldDB" id="K1QV95"/>
<evidence type="ECO:0000313" key="2">
    <source>
        <dbReference type="EMBL" id="EKC32890.1"/>
    </source>
</evidence>
<dbReference type="GO" id="GO:0016020">
    <property type="term" value="C:membrane"/>
    <property type="evidence" value="ECO:0007669"/>
    <property type="project" value="InterPro"/>
</dbReference>
<dbReference type="InterPro" id="IPR001190">
    <property type="entry name" value="SRCR"/>
</dbReference>
<dbReference type="Gene3D" id="3.10.250.10">
    <property type="entry name" value="SRCR-like domain"/>
    <property type="match status" value="1"/>
</dbReference>
<organism evidence="2">
    <name type="scientific">Magallana gigas</name>
    <name type="common">Pacific oyster</name>
    <name type="synonym">Crassostrea gigas</name>
    <dbReference type="NCBI Taxonomy" id="29159"/>
    <lineage>
        <taxon>Eukaryota</taxon>
        <taxon>Metazoa</taxon>
        <taxon>Spiralia</taxon>
        <taxon>Lophotrochozoa</taxon>
        <taxon>Mollusca</taxon>
        <taxon>Bivalvia</taxon>
        <taxon>Autobranchia</taxon>
        <taxon>Pteriomorphia</taxon>
        <taxon>Ostreida</taxon>
        <taxon>Ostreoidea</taxon>
        <taxon>Ostreidae</taxon>
        <taxon>Magallana</taxon>
    </lineage>
</organism>
<accession>K1QV95</accession>
<proteinExistence type="predicted"/>
<dbReference type="InterPro" id="IPR036772">
    <property type="entry name" value="SRCR-like_dom_sf"/>
</dbReference>
<protein>
    <submittedName>
        <fullName evidence="2">Deleted in malignant brain tumors 1 protein</fullName>
    </submittedName>
</protein>
<keyword evidence="1" id="KW-1015">Disulfide bond</keyword>
<name>K1QV95_MAGGI</name>
<evidence type="ECO:0000256" key="1">
    <source>
        <dbReference type="PROSITE-ProRule" id="PRU00196"/>
    </source>
</evidence>
<reference evidence="2" key="1">
    <citation type="journal article" date="2012" name="Nature">
        <title>The oyster genome reveals stress adaptation and complexity of shell formation.</title>
        <authorList>
            <person name="Zhang G."/>
            <person name="Fang X."/>
            <person name="Guo X."/>
            <person name="Li L."/>
            <person name="Luo R."/>
            <person name="Xu F."/>
            <person name="Yang P."/>
            <person name="Zhang L."/>
            <person name="Wang X."/>
            <person name="Qi H."/>
            <person name="Xiong Z."/>
            <person name="Que H."/>
            <person name="Xie Y."/>
            <person name="Holland P.W."/>
            <person name="Paps J."/>
            <person name="Zhu Y."/>
            <person name="Wu F."/>
            <person name="Chen Y."/>
            <person name="Wang J."/>
            <person name="Peng C."/>
            <person name="Meng J."/>
            <person name="Yang L."/>
            <person name="Liu J."/>
            <person name="Wen B."/>
            <person name="Zhang N."/>
            <person name="Huang Z."/>
            <person name="Zhu Q."/>
            <person name="Feng Y."/>
            <person name="Mount A."/>
            <person name="Hedgecock D."/>
            <person name="Xu Z."/>
            <person name="Liu Y."/>
            <person name="Domazet-Loso T."/>
            <person name="Du Y."/>
            <person name="Sun X."/>
            <person name="Zhang S."/>
            <person name="Liu B."/>
            <person name="Cheng P."/>
            <person name="Jiang X."/>
            <person name="Li J."/>
            <person name="Fan D."/>
            <person name="Wang W."/>
            <person name="Fu W."/>
            <person name="Wang T."/>
            <person name="Wang B."/>
            <person name="Zhang J."/>
            <person name="Peng Z."/>
            <person name="Li Y."/>
            <person name="Li N."/>
            <person name="Wang J."/>
            <person name="Chen M."/>
            <person name="He Y."/>
            <person name="Tan F."/>
            <person name="Song X."/>
            <person name="Zheng Q."/>
            <person name="Huang R."/>
            <person name="Yang H."/>
            <person name="Du X."/>
            <person name="Chen L."/>
            <person name="Yang M."/>
            <person name="Gaffney P.M."/>
            <person name="Wang S."/>
            <person name="Luo L."/>
            <person name="She Z."/>
            <person name="Ming Y."/>
            <person name="Huang W."/>
            <person name="Zhang S."/>
            <person name="Huang B."/>
            <person name="Zhang Y."/>
            <person name="Qu T."/>
            <person name="Ni P."/>
            <person name="Miao G."/>
            <person name="Wang J."/>
            <person name="Wang Q."/>
            <person name="Steinberg C.E."/>
            <person name="Wang H."/>
            <person name="Li N."/>
            <person name="Qian L."/>
            <person name="Zhang G."/>
            <person name="Li Y."/>
            <person name="Yang H."/>
            <person name="Liu X."/>
            <person name="Wang J."/>
            <person name="Yin Y."/>
            <person name="Wang J."/>
        </authorList>
    </citation>
    <scope>NUCLEOTIDE SEQUENCE [LARGE SCALE GENOMIC DNA]</scope>
    <source>
        <strain evidence="2">05x7-T-G4-1.051#20</strain>
    </source>
</reference>
<dbReference type="SMART" id="SM00202">
    <property type="entry name" value="SR"/>
    <property type="match status" value="1"/>
</dbReference>
<dbReference type="HOGENOM" id="CLU_2576177_0_0_1"/>